<proteinExistence type="predicted"/>
<evidence type="ECO:0000313" key="2">
    <source>
        <dbReference type="Proteomes" id="UP001054945"/>
    </source>
</evidence>
<gene>
    <name evidence="1" type="ORF">CEXT_239391</name>
</gene>
<keyword evidence="2" id="KW-1185">Reference proteome</keyword>
<evidence type="ECO:0000313" key="1">
    <source>
        <dbReference type="EMBL" id="GIY92401.1"/>
    </source>
</evidence>
<organism evidence="1 2">
    <name type="scientific">Caerostris extrusa</name>
    <name type="common">Bark spider</name>
    <name type="synonym">Caerostris bankana</name>
    <dbReference type="NCBI Taxonomy" id="172846"/>
    <lineage>
        <taxon>Eukaryota</taxon>
        <taxon>Metazoa</taxon>
        <taxon>Ecdysozoa</taxon>
        <taxon>Arthropoda</taxon>
        <taxon>Chelicerata</taxon>
        <taxon>Arachnida</taxon>
        <taxon>Araneae</taxon>
        <taxon>Araneomorphae</taxon>
        <taxon>Entelegynae</taxon>
        <taxon>Araneoidea</taxon>
        <taxon>Araneidae</taxon>
        <taxon>Caerostris</taxon>
    </lineage>
</organism>
<sequence length="99" mass="11164">MRAPVLRGFAGTGPVLVLAVVWLLALVMGTVTTASSRGFLPGKGAGLPFGRIALRRKKRDGKGFYFITFRFCCRSNENRERIESENLINTWFFEYCDLQ</sequence>
<dbReference type="Proteomes" id="UP001054945">
    <property type="component" value="Unassembled WGS sequence"/>
</dbReference>
<dbReference type="EMBL" id="BPLR01017533">
    <property type="protein sequence ID" value="GIY92401.1"/>
    <property type="molecule type" value="Genomic_DNA"/>
</dbReference>
<accession>A0AAV4XEL3</accession>
<comment type="caution">
    <text evidence="1">The sequence shown here is derived from an EMBL/GenBank/DDBJ whole genome shotgun (WGS) entry which is preliminary data.</text>
</comment>
<name>A0AAV4XEL3_CAEEX</name>
<dbReference type="AlphaFoldDB" id="A0AAV4XEL3"/>
<protein>
    <recommendedName>
        <fullName evidence="3">Secreted protein</fullName>
    </recommendedName>
</protein>
<evidence type="ECO:0008006" key="3">
    <source>
        <dbReference type="Google" id="ProtNLM"/>
    </source>
</evidence>
<reference evidence="1 2" key="1">
    <citation type="submission" date="2021-06" db="EMBL/GenBank/DDBJ databases">
        <title>Caerostris extrusa draft genome.</title>
        <authorList>
            <person name="Kono N."/>
            <person name="Arakawa K."/>
        </authorList>
    </citation>
    <scope>NUCLEOTIDE SEQUENCE [LARGE SCALE GENOMIC DNA]</scope>
</reference>